<dbReference type="Proteomes" id="UP000515165">
    <property type="component" value="Chromosome 6"/>
</dbReference>
<evidence type="ECO:0000256" key="2">
    <source>
        <dbReference type="ARBA" id="ARBA00004298"/>
    </source>
</evidence>
<evidence type="ECO:0000256" key="3">
    <source>
        <dbReference type="ARBA" id="ARBA00009960"/>
    </source>
</evidence>
<feature type="transmembrane region" description="Helical" evidence="16">
    <location>
        <begin position="6"/>
        <end position="28"/>
    </location>
</feature>
<comment type="function">
    <text evidence="1">Accessory subunit of the mitochondrial membrane respiratory chain NADH dehydrogenase (Complex I), that is believed not to be involved in catalysis. Complex I functions in the transfer of electrons from NADH to the respiratory chain. The immediate electron acceptor for the enzyme is believed to be ubiquinone.</text>
</comment>
<evidence type="ECO:0000256" key="6">
    <source>
        <dbReference type="ARBA" id="ARBA00022448"/>
    </source>
</evidence>
<evidence type="ECO:0000313" key="18">
    <source>
        <dbReference type="RefSeq" id="XP_035584004.1"/>
    </source>
</evidence>
<evidence type="ECO:0000313" key="17">
    <source>
        <dbReference type="Proteomes" id="UP000515165"/>
    </source>
</evidence>
<evidence type="ECO:0000256" key="13">
    <source>
        <dbReference type="ARBA" id="ARBA00023136"/>
    </source>
</evidence>
<dbReference type="AlphaFoldDB" id="A0A6P9FD55"/>
<dbReference type="Pfam" id="PF15879">
    <property type="entry name" value="MWFE"/>
    <property type="match status" value="1"/>
</dbReference>
<evidence type="ECO:0000256" key="8">
    <source>
        <dbReference type="ARBA" id="ARBA00022692"/>
    </source>
</evidence>
<keyword evidence="8 16" id="KW-0812">Transmembrane</keyword>
<evidence type="ECO:0000256" key="12">
    <source>
        <dbReference type="ARBA" id="ARBA00023128"/>
    </source>
</evidence>
<keyword evidence="17" id="KW-1185">Reference proteome</keyword>
<gene>
    <name evidence="18" type="primary">LOC113909655</name>
</gene>
<protein>
    <recommendedName>
        <fullName evidence="5">NADH dehydrogenase [ubiquinone] 1 alpha subcomplex subunit 1</fullName>
    </recommendedName>
    <alternativeName>
        <fullName evidence="15">Complex I-MWFE</fullName>
    </alternativeName>
    <alternativeName>
        <fullName evidence="14">NADH-ubiquinone oxidoreductase MWFE subunit</fullName>
    </alternativeName>
</protein>
<comment type="subunit">
    <text evidence="4">Complex I is composed of 45 different subunits.</text>
</comment>
<evidence type="ECO:0000256" key="16">
    <source>
        <dbReference type="SAM" id="Phobius"/>
    </source>
</evidence>
<keyword evidence="10" id="KW-0249">Electron transport</keyword>
<evidence type="ECO:0000256" key="9">
    <source>
        <dbReference type="ARBA" id="ARBA00022792"/>
    </source>
</evidence>
<keyword evidence="13 16" id="KW-0472">Membrane</keyword>
<organism evidence="17 18">
    <name type="scientific">Zalophus californianus</name>
    <name type="common">California sealion</name>
    <dbReference type="NCBI Taxonomy" id="9704"/>
    <lineage>
        <taxon>Eukaryota</taxon>
        <taxon>Metazoa</taxon>
        <taxon>Chordata</taxon>
        <taxon>Craniata</taxon>
        <taxon>Vertebrata</taxon>
        <taxon>Euteleostomi</taxon>
        <taxon>Mammalia</taxon>
        <taxon>Eutheria</taxon>
        <taxon>Laurasiatheria</taxon>
        <taxon>Carnivora</taxon>
        <taxon>Caniformia</taxon>
        <taxon>Pinnipedia</taxon>
        <taxon>Otariidae</taxon>
        <taxon>Zalophus</taxon>
    </lineage>
</organism>
<accession>A0A6P9FD55</accession>
<evidence type="ECO:0000256" key="15">
    <source>
        <dbReference type="ARBA" id="ARBA00033255"/>
    </source>
</evidence>
<dbReference type="GO" id="GO:0005743">
    <property type="term" value="C:mitochondrial inner membrane"/>
    <property type="evidence" value="ECO:0007669"/>
    <property type="project" value="UniProtKB-SubCell"/>
</dbReference>
<reference evidence="18" key="1">
    <citation type="submission" date="2025-08" db="UniProtKB">
        <authorList>
            <consortium name="RefSeq"/>
        </authorList>
    </citation>
    <scope>IDENTIFICATION</scope>
    <source>
        <tissue evidence="18">Blood</tissue>
    </source>
</reference>
<keyword evidence="9" id="KW-0999">Mitochondrion inner membrane</keyword>
<evidence type="ECO:0000256" key="1">
    <source>
        <dbReference type="ARBA" id="ARBA00003195"/>
    </source>
</evidence>
<evidence type="ECO:0000256" key="4">
    <source>
        <dbReference type="ARBA" id="ARBA00011533"/>
    </source>
</evidence>
<dbReference type="PANTHER" id="PTHR17098">
    <property type="entry name" value="NADH-UBIQUINONE OXIDOREDUCTASE MWFE SUBUNIT"/>
    <property type="match status" value="1"/>
</dbReference>
<sequence>MWFEILPGIGIVAVVRLVFPGIATAHIHRFGNGGKEKRVVYYPYQWSLMQRDKRVSGVNRYCVSEGLENIN</sequence>
<keyword evidence="12" id="KW-0496">Mitochondrion</keyword>
<comment type="subcellular location">
    <subcellularLocation>
        <location evidence="2">Mitochondrion inner membrane</location>
        <topology evidence="2">Single-pass membrane protein</topology>
        <orientation evidence="2">Matrix side</orientation>
    </subcellularLocation>
</comment>
<keyword evidence="7" id="KW-0679">Respiratory chain</keyword>
<proteinExistence type="inferred from homology"/>
<dbReference type="RefSeq" id="XP_035584004.1">
    <property type="nucleotide sequence ID" value="XM_035728111.1"/>
</dbReference>
<keyword evidence="11 16" id="KW-1133">Transmembrane helix</keyword>
<dbReference type="GeneID" id="113909655"/>
<dbReference type="InterPro" id="IPR017384">
    <property type="entry name" value="NADH_Ub_cplx-1_asu_su-1"/>
</dbReference>
<evidence type="ECO:0000256" key="11">
    <source>
        <dbReference type="ARBA" id="ARBA00022989"/>
    </source>
</evidence>
<evidence type="ECO:0000256" key="7">
    <source>
        <dbReference type="ARBA" id="ARBA00022660"/>
    </source>
</evidence>
<keyword evidence="6" id="KW-0813">Transport</keyword>
<dbReference type="KEGG" id="zca:113909655"/>
<name>A0A6P9FD55_ZALCA</name>
<evidence type="ECO:0000256" key="14">
    <source>
        <dbReference type="ARBA" id="ARBA00029847"/>
    </source>
</evidence>
<dbReference type="PANTHER" id="PTHR17098:SF2">
    <property type="entry name" value="NADH DEHYDROGENASE [UBIQUINONE] 1 ALPHA SUBCOMPLEX SUBUNIT 1"/>
    <property type="match status" value="1"/>
</dbReference>
<comment type="similarity">
    <text evidence="3">Belongs to the complex I NDUFA1 subunit family.</text>
</comment>
<evidence type="ECO:0000256" key="5">
    <source>
        <dbReference type="ARBA" id="ARBA00016392"/>
    </source>
</evidence>
<evidence type="ECO:0000256" key="10">
    <source>
        <dbReference type="ARBA" id="ARBA00022982"/>
    </source>
</evidence>
<dbReference type="OrthoDB" id="1920692at2759"/>